<evidence type="ECO:0000256" key="1">
    <source>
        <dbReference type="SAM" id="MobiDB-lite"/>
    </source>
</evidence>
<dbReference type="PROSITE" id="PS50826">
    <property type="entry name" value="RUN"/>
    <property type="match status" value="1"/>
</dbReference>
<dbReference type="SMART" id="SM00593">
    <property type="entry name" value="RUN"/>
    <property type="match status" value="1"/>
</dbReference>
<dbReference type="PANTHER" id="PTHR47194">
    <property type="entry name" value="SORTING NEXIN-29-RELATED"/>
    <property type="match status" value="1"/>
</dbReference>
<dbReference type="PANTHER" id="PTHR47194:SF3">
    <property type="entry name" value="SORTING NEXIN 29"/>
    <property type="match status" value="1"/>
</dbReference>
<evidence type="ECO:0000259" key="2">
    <source>
        <dbReference type="PROSITE" id="PS50195"/>
    </source>
</evidence>
<dbReference type="SMART" id="SM00312">
    <property type="entry name" value="PX"/>
    <property type="match status" value="1"/>
</dbReference>
<dbReference type="Proteomes" id="UP001153321">
    <property type="component" value="Chromosome 7"/>
</dbReference>
<dbReference type="InterPro" id="IPR037213">
    <property type="entry name" value="Run_dom_sf"/>
</dbReference>
<dbReference type="InterPro" id="IPR001683">
    <property type="entry name" value="PX_dom"/>
</dbReference>
<dbReference type="SUPFAM" id="SSF64268">
    <property type="entry name" value="PX domain"/>
    <property type="match status" value="1"/>
</dbReference>
<proteinExistence type="predicted"/>
<dbReference type="InterPro" id="IPR047329">
    <property type="entry name" value="RUN_SNX29"/>
</dbReference>
<organism evidence="4 5">
    <name type="scientific">Spodoptera littoralis</name>
    <name type="common">Egyptian cotton leafworm</name>
    <dbReference type="NCBI Taxonomy" id="7109"/>
    <lineage>
        <taxon>Eukaryota</taxon>
        <taxon>Metazoa</taxon>
        <taxon>Ecdysozoa</taxon>
        <taxon>Arthropoda</taxon>
        <taxon>Hexapoda</taxon>
        <taxon>Insecta</taxon>
        <taxon>Pterygota</taxon>
        <taxon>Neoptera</taxon>
        <taxon>Endopterygota</taxon>
        <taxon>Lepidoptera</taxon>
        <taxon>Glossata</taxon>
        <taxon>Ditrysia</taxon>
        <taxon>Noctuoidea</taxon>
        <taxon>Noctuidae</taxon>
        <taxon>Amphipyrinae</taxon>
        <taxon>Spodoptera</taxon>
    </lineage>
</organism>
<name>A0A9P0N9B6_SPOLI</name>
<keyword evidence="5" id="KW-1185">Reference proteome</keyword>
<dbReference type="AlphaFoldDB" id="A0A9P0N9B6"/>
<dbReference type="InterPro" id="IPR004012">
    <property type="entry name" value="Run_dom"/>
</dbReference>
<dbReference type="Pfam" id="PF00787">
    <property type="entry name" value="PX"/>
    <property type="match status" value="1"/>
</dbReference>
<feature type="region of interest" description="Disordered" evidence="1">
    <location>
        <begin position="579"/>
        <end position="601"/>
    </location>
</feature>
<dbReference type="SUPFAM" id="SSF140741">
    <property type="entry name" value="RUN domain-like"/>
    <property type="match status" value="1"/>
</dbReference>
<dbReference type="InterPro" id="IPR036871">
    <property type="entry name" value="PX_dom_sf"/>
</dbReference>
<sequence length="601" mass="68240">MNSKILNTIANAIDNREELKKRIENGKIIHQELLNCIQNCQNRFGGKSELATEDDIRIAQLCEKWEKLLSHGIRTNLSNSAIQNLVTAGLNFTFNIVNVGNSLWSYTCLHLTKHEKERFKILTNINTPLGYFRAFLRAALNERSLDRYLQSWISHGLLMEYYEEGALVRGPETSHLIPSMAAGLSTVLFALSIDRLELNDSQQANQTNKAEHVIPLPMPVKSSSNLKRKPLRQVISFDKNEQKNTKTNKKQVFGATEQVDNSAWNSAPATCLNSPDPKIVAQAASSSEPTSSEYKTSLRHFFPDSVKVMDSPSQILSKLSECAKEIFSSSSSIDVNNAIKDDVSELSINNLKISESDSEEVAGSIDGSTSCLELCFTEDESTPDDKTLNAILESKDKEYLNLQLKYTQMEVASKEKIKKLENVVAEMHAELMEFNTYLQQRLKEYESISTLEVLDYPESNVKAHIPTAFLVGKKTHSYHVYQIYLKIGQEEWNVYHRYAKFHELHTQLKKCHPDIATYKFPPKKTLRKRDAHLVEQRRIALQAYLRHILLVLPELKECTNRAQLITLLPFFGTSSTTKENGFNNPLDRQQSNDSISSYNAL</sequence>
<evidence type="ECO:0000313" key="4">
    <source>
        <dbReference type="EMBL" id="CAH1646120.1"/>
    </source>
</evidence>
<dbReference type="PROSITE" id="PS50195">
    <property type="entry name" value="PX"/>
    <property type="match status" value="1"/>
</dbReference>
<accession>A0A9P0N9B6</accession>
<reference evidence="4" key="1">
    <citation type="submission" date="2022-02" db="EMBL/GenBank/DDBJ databases">
        <authorList>
            <person name="King R."/>
        </authorList>
    </citation>
    <scope>NUCLEOTIDE SEQUENCE</scope>
</reference>
<dbReference type="Pfam" id="PF02759">
    <property type="entry name" value="RUN"/>
    <property type="match status" value="1"/>
</dbReference>
<dbReference type="GO" id="GO:0035091">
    <property type="term" value="F:phosphatidylinositol binding"/>
    <property type="evidence" value="ECO:0007669"/>
    <property type="project" value="InterPro"/>
</dbReference>
<dbReference type="Gene3D" id="1.20.58.900">
    <property type="match status" value="1"/>
</dbReference>
<feature type="domain" description="PX" evidence="2">
    <location>
        <begin position="459"/>
        <end position="578"/>
    </location>
</feature>
<evidence type="ECO:0000259" key="3">
    <source>
        <dbReference type="PROSITE" id="PS50826"/>
    </source>
</evidence>
<dbReference type="Gene3D" id="3.30.1520.10">
    <property type="entry name" value="Phox-like domain"/>
    <property type="match status" value="1"/>
</dbReference>
<evidence type="ECO:0000313" key="5">
    <source>
        <dbReference type="Proteomes" id="UP001153321"/>
    </source>
</evidence>
<evidence type="ECO:0008006" key="6">
    <source>
        <dbReference type="Google" id="ProtNLM"/>
    </source>
</evidence>
<feature type="domain" description="RUN" evidence="3">
    <location>
        <begin position="52"/>
        <end position="196"/>
    </location>
</feature>
<dbReference type="EMBL" id="LR824538">
    <property type="protein sequence ID" value="CAH1646120.1"/>
    <property type="molecule type" value="Genomic_DNA"/>
</dbReference>
<protein>
    <recommendedName>
        <fullName evidence="6">Sorting nexin-29</fullName>
    </recommendedName>
</protein>
<gene>
    <name evidence="4" type="ORF">SPLIT_LOCUS11472</name>
</gene>
<dbReference type="CDD" id="cd17689">
    <property type="entry name" value="RUN_SNX29"/>
    <property type="match status" value="1"/>
</dbReference>